<evidence type="ECO:0000313" key="4">
    <source>
        <dbReference type="Proteomes" id="UP000499080"/>
    </source>
</evidence>
<feature type="compositionally biased region" description="Basic and acidic residues" evidence="1">
    <location>
        <begin position="30"/>
        <end position="48"/>
    </location>
</feature>
<keyword evidence="4" id="KW-1185">Reference proteome</keyword>
<organism evidence="3 4">
    <name type="scientific">Araneus ventricosus</name>
    <name type="common">Orbweaver spider</name>
    <name type="synonym">Epeira ventricosa</name>
    <dbReference type="NCBI Taxonomy" id="182803"/>
    <lineage>
        <taxon>Eukaryota</taxon>
        <taxon>Metazoa</taxon>
        <taxon>Ecdysozoa</taxon>
        <taxon>Arthropoda</taxon>
        <taxon>Chelicerata</taxon>
        <taxon>Arachnida</taxon>
        <taxon>Araneae</taxon>
        <taxon>Araneomorphae</taxon>
        <taxon>Entelegynae</taxon>
        <taxon>Araneoidea</taxon>
        <taxon>Araneidae</taxon>
        <taxon>Araneus</taxon>
    </lineage>
</organism>
<accession>A0A4Y2FRH8</accession>
<protein>
    <recommendedName>
        <fullName evidence="5">IBB domain-containing protein</fullName>
    </recommendedName>
</protein>
<evidence type="ECO:0000256" key="1">
    <source>
        <dbReference type="SAM" id="MobiDB-lite"/>
    </source>
</evidence>
<dbReference type="EMBL" id="BGPR01001035">
    <property type="protein sequence ID" value="GBM43617.1"/>
    <property type="molecule type" value="Genomic_DNA"/>
</dbReference>
<proteinExistence type="predicted"/>
<sequence>MGREDPTARKGRFAREEVARWRARQSQESLNRRHAADSEYHRRRREGETQEEGQNRLAFLSECRERIHLVSVDASILFFMLYFLRYPTGLKSSFLMKLSKNFM</sequence>
<name>A0A4Y2FRH8_ARAVE</name>
<feature type="transmembrane region" description="Helical" evidence="2">
    <location>
        <begin position="66"/>
        <end position="84"/>
    </location>
</feature>
<keyword evidence="2" id="KW-0812">Transmembrane</keyword>
<gene>
    <name evidence="3" type="ORF">AVEN_210557_1</name>
</gene>
<evidence type="ECO:0000313" key="3">
    <source>
        <dbReference type="EMBL" id="GBM43617.1"/>
    </source>
</evidence>
<dbReference type="Proteomes" id="UP000499080">
    <property type="component" value="Unassembled WGS sequence"/>
</dbReference>
<feature type="region of interest" description="Disordered" evidence="1">
    <location>
        <begin position="24"/>
        <end position="54"/>
    </location>
</feature>
<dbReference type="AlphaFoldDB" id="A0A4Y2FRH8"/>
<reference evidence="3 4" key="1">
    <citation type="journal article" date="2019" name="Sci. Rep.">
        <title>Orb-weaving spider Araneus ventricosus genome elucidates the spidroin gene catalogue.</title>
        <authorList>
            <person name="Kono N."/>
            <person name="Nakamura H."/>
            <person name="Ohtoshi R."/>
            <person name="Moran D.A.P."/>
            <person name="Shinohara A."/>
            <person name="Yoshida Y."/>
            <person name="Fujiwara M."/>
            <person name="Mori M."/>
            <person name="Tomita M."/>
            <person name="Arakawa K."/>
        </authorList>
    </citation>
    <scope>NUCLEOTIDE SEQUENCE [LARGE SCALE GENOMIC DNA]</scope>
</reference>
<evidence type="ECO:0008006" key="5">
    <source>
        <dbReference type="Google" id="ProtNLM"/>
    </source>
</evidence>
<keyword evidence="2" id="KW-1133">Transmembrane helix</keyword>
<comment type="caution">
    <text evidence="3">The sequence shown here is derived from an EMBL/GenBank/DDBJ whole genome shotgun (WGS) entry which is preliminary data.</text>
</comment>
<keyword evidence="2" id="KW-0472">Membrane</keyword>
<evidence type="ECO:0000256" key="2">
    <source>
        <dbReference type="SAM" id="Phobius"/>
    </source>
</evidence>